<dbReference type="SUPFAM" id="SSF58104">
    <property type="entry name" value="Methyl-accepting chemotaxis protein (MCP) signaling domain"/>
    <property type="match status" value="1"/>
</dbReference>
<dbReference type="InterPro" id="IPR003660">
    <property type="entry name" value="HAMP_dom"/>
</dbReference>
<dbReference type="PROSITE" id="PS50885">
    <property type="entry name" value="HAMP"/>
    <property type="match status" value="1"/>
</dbReference>
<keyword evidence="5" id="KW-0175">Coiled coil</keyword>
<evidence type="ECO:0000259" key="8">
    <source>
        <dbReference type="PROSITE" id="PS50885"/>
    </source>
</evidence>
<dbReference type="GO" id="GO:0007165">
    <property type="term" value="P:signal transduction"/>
    <property type="evidence" value="ECO:0007669"/>
    <property type="project" value="UniProtKB-KW"/>
</dbReference>
<comment type="similarity">
    <text evidence="3">Belongs to the methyl-accepting chemotaxis (MCP) protein family.</text>
</comment>
<name>D3PF01_DEFDS</name>
<reference evidence="9 10" key="1">
    <citation type="journal article" date="2010" name="DNA Res.">
        <title>Bacterial lifestyle in a deep-sea hydrothermal vent chimney revealed by the genome sequence of the thermophilic bacterium Deferribacter desulfuricans SSM1.</title>
        <authorList>
            <person name="Takaki Y."/>
            <person name="Shimamura S."/>
            <person name="Nakagawa S."/>
            <person name="Fukuhara Y."/>
            <person name="Horikawa H."/>
            <person name="Ankai A."/>
            <person name="Harada T."/>
            <person name="Hosoyama A."/>
            <person name="Oguchi A."/>
            <person name="Fukui S."/>
            <person name="Fujita N."/>
            <person name="Takami H."/>
            <person name="Takai K."/>
        </authorList>
    </citation>
    <scope>NUCLEOTIDE SEQUENCE [LARGE SCALE GENOMIC DNA]</scope>
    <source>
        <strain evidence="10">DSM 14783 / JCM 11476 / NBRC 101012 / SSM1</strain>
        <plasmid evidence="10">Plasmid megaplasmid pDF308</plasmid>
    </source>
</reference>
<dbReference type="Pfam" id="PF00672">
    <property type="entry name" value="HAMP"/>
    <property type="match status" value="1"/>
</dbReference>
<dbReference type="AlphaFoldDB" id="D3PF01"/>
<dbReference type="PANTHER" id="PTHR32089:SF112">
    <property type="entry name" value="LYSOZYME-LIKE PROTEIN-RELATED"/>
    <property type="match status" value="1"/>
</dbReference>
<dbReference type="Gene3D" id="1.10.287.950">
    <property type="entry name" value="Methyl-accepting chemotaxis protein"/>
    <property type="match status" value="1"/>
</dbReference>
<dbReference type="CDD" id="cd06225">
    <property type="entry name" value="HAMP"/>
    <property type="match status" value="1"/>
</dbReference>
<evidence type="ECO:0000256" key="6">
    <source>
        <dbReference type="SAM" id="Phobius"/>
    </source>
</evidence>
<proteinExistence type="inferred from homology"/>
<keyword evidence="6" id="KW-1133">Transmembrane helix</keyword>
<evidence type="ECO:0000256" key="4">
    <source>
        <dbReference type="PROSITE-ProRule" id="PRU00284"/>
    </source>
</evidence>
<keyword evidence="6" id="KW-0812">Transmembrane</keyword>
<evidence type="ECO:0000256" key="2">
    <source>
        <dbReference type="ARBA" id="ARBA00023224"/>
    </source>
</evidence>
<keyword evidence="9" id="KW-0614">Plasmid</keyword>
<comment type="subcellular location">
    <subcellularLocation>
        <location evidence="1">Membrane</location>
    </subcellularLocation>
</comment>
<evidence type="ECO:0000313" key="9">
    <source>
        <dbReference type="EMBL" id="BAI81793.1"/>
    </source>
</evidence>
<protein>
    <submittedName>
        <fullName evidence="9">Methyl-accepting chemotaxis protein</fullName>
    </submittedName>
</protein>
<dbReference type="PANTHER" id="PTHR32089">
    <property type="entry name" value="METHYL-ACCEPTING CHEMOTAXIS PROTEIN MCPB"/>
    <property type="match status" value="1"/>
</dbReference>
<keyword evidence="2 4" id="KW-0807">Transducer</keyword>
<dbReference type="EMBL" id="AP011530">
    <property type="protein sequence ID" value="BAI81793.1"/>
    <property type="molecule type" value="Genomic_DNA"/>
</dbReference>
<dbReference type="Pfam" id="PF00015">
    <property type="entry name" value="MCPsignal"/>
    <property type="match status" value="1"/>
</dbReference>
<evidence type="ECO:0000259" key="7">
    <source>
        <dbReference type="PROSITE" id="PS50111"/>
    </source>
</evidence>
<accession>D3PF01</accession>
<feature type="domain" description="Methyl-accepting transducer" evidence="7">
    <location>
        <begin position="268"/>
        <end position="504"/>
    </location>
</feature>
<dbReference type="eggNOG" id="COG0840">
    <property type="taxonomic scope" value="Bacteria"/>
</dbReference>
<evidence type="ECO:0000313" key="10">
    <source>
        <dbReference type="Proteomes" id="UP000001520"/>
    </source>
</evidence>
<dbReference type="Proteomes" id="UP000001520">
    <property type="component" value="Plasmid megaplasmid pDF308"/>
</dbReference>
<feature type="coiled-coil region" evidence="5">
    <location>
        <begin position="304"/>
        <end position="331"/>
    </location>
</feature>
<dbReference type="SMART" id="SM00283">
    <property type="entry name" value="MA"/>
    <property type="match status" value="1"/>
</dbReference>
<dbReference type="GO" id="GO:0006935">
    <property type="term" value="P:chemotaxis"/>
    <property type="evidence" value="ECO:0007669"/>
    <property type="project" value="UniProtKB-ARBA"/>
</dbReference>
<dbReference type="CDD" id="cd12912">
    <property type="entry name" value="PDC2_MCP_like"/>
    <property type="match status" value="1"/>
</dbReference>
<evidence type="ECO:0000256" key="5">
    <source>
        <dbReference type="SAM" id="Coils"/>
    </source>
</evidence>
<keyword evidence="6" id="KW-0472">Membrane</keyword>
<dbReference type="CDD" id="cd11386">
    <property type="entry name" value="MCP_signal"/>
    <property type="match status" value="1"/>
</dbReference>
<geneLocation type="plasmid" evidence="9 10">
    <name>megaplasmid pDF308</name>
</geneLocation>
<evidence type="ECO:0000256" key="3">
    <source>
        <dbReference type="ARBA" id="ARBA00029447"/>
    </source>
</evidence>
<keyword evidence="10" id="KW-1185">Reference proteome</keyword>
<feature type="domain" description="HAMP" evidence="8">
    <location>
        <begin position="211"/>
        <end position="263"/>
    </location>
</feature>
<gene>
    <name evidence="9" type="ordered locus">DEFDS_P173</name>
</gene>
<dbReference type="FunFam" id="1.10.287.950:FF:000001">
    <property type="entry name" value="Methyl-accepting chemotaxis sensory transducer"/>
    <property type="match status" value="1"/>
</dbReference>
<dbReference type="PROSITE" id="PS50111">
    <property type="entry name" value="CHEMOTAXIS_TRANSDUC_2"/>
    <property type="match status" value="1"/>
</dbReference>
<dbReference type="InterPro" id="IPR033462">
    <property type="entry name" value="Cache_3-Cache_2"/>
</dbReference>
<dbReference type="GO" id="GO:0016020">
    <property type="term" value="C:membrane"/>
    <property type="evidence" value="ECO:0007669"/>
    <property type="project" value="UniProtKB-SubCell"/>
</dbReference>
<dbReference type="KEGG" id="ddf:DEFDS_P173"/>
<dbReference type="OrthoDB" id="9791237at2"/>
<dbReference type="InterPro" id="IPR004089">
    <property type="entry name" value="MCPsignal_dom"/>
</dbReference>
<organism evidence="9 10">
    <name type="scientific">Deferribacter desulfuricans (strain DSM 14783 / JCM 11476 / NBRC 101012 / SSM1)</name>
    <dbReference type="NCBI Taxonomy" id="639282"/>
    <lineage>
        <taxon>Bacteria</taxon>
        <taxon>Pseudomonadati</taxon>
        <taxon>Deferribacterota</taxon>
        <taxon>Deferribacteres</taxon>
        <taxon>Deferribacterales</taxon>
        <taxon>Deferribacteraceae</taxon>
        <taxon>Deferribacter</taxon>
    </lineage>
</organism>
<dbReference type="Pfam" id="PF17201">
    <property type="entry name" value="Cache_3-Cache_2"/>
    <property type="match status" value="1"/>
</dbReference>
<sequence>MSCGWWRDKDRVLVVHPTAQGKSLKGIPHIEKIWKLQDGEIIYKRATVANHPRVVAVFRYFPELDWVIVLTIPEAELIKEITETQKKLLANIEHTIKDTKIGKTGYYYILDSKGNLVLHPSPKLEGKNVSKYDFIQKMMNTKQGIINYKWKGRNKIVVYTYYPKRDWIIAGGSYQDELVNPYIASTLKSFGIISIISFIVILMVIRYIFRQNILKSIKQLEKLFNKVAKGDLSETLKVERKDEISQIIENVNSMVIQMNKALSEVNNATVDVTNTSEILTKSSIQMEKGIDHQTNKVSSVEAAIHEMTATITEISQNLDDINQEINTIKSSAETGKEVINNTVAGINKLSNNVINSAEKIRQLGKSSEQIGEILQVISDIADQTNLLALNAAIEAARAGEHGRGFAVVADEVRKLAEKTTKATDEINEMIKTVQQEVEISVAEMDKGVELAQEGSDLVVNLQNGLEKIIDGVLDVADKINAVATAVDQQSATSQEIASNMVEIATISQENASIAQENHNQAEVLRNLAVRLQHIVSNFKLQKNINNKNIDNAVESQQSSDFNQVKNYMKQFRFNH</sequence>
<evidence type="ECO:0000256" key="1">
    <source>
        <dbReference type="ARBA" id="ARBA00004370"/>
    </source>
</evidence>
<dbReference type="Gene3D" id="3.30.450.20">
    <property type="entry name" value="PAS domain"/>
    <property type="match status" value="1"/>
</dbReference>
<dbReference type="RefSeq" id="WP_013009011.1">
    <property type="nucleotide sequence ID" value="NC_013940.1"/>
</dbReference>
<feature type="transmembrane region" description="Helical" evidence="6">
    <location>
        <begin position="190"/>
        <end position="209"/>
    </location>
</feature>
<dbReference type="HOGENOM" id="CLU_000445_107_19_0"/>
<dbReference type="SMART" id="SM00304">
    <property type="entry name" value="HAMP"/>
    <property type="match status" value="1"/>
</dbReference>